<dbReference type="CDD" id="cd21039">
    <property type="entry name" value="NURR"/>
    <property type="match status" value="1"/>
</dbReference>
<dbReference type="SUPFAM" id="SSF54928">
    <property type="entry name" value="RNA-binding domain, RBD"/>
    <property type="match status" value="1"/>
</dbReference>
<dbReference type="SMART" id="SM00360">
    <property type="entry name" value="RRM"/>
    <property type="match status" value="1"/>
</dbReference>
<dbReference type="Gene3D" id="3.30.70.330">
    <property type="match status" value="1"/>
</dbReference>
<dbReference type="PANTHER" id="PTHR23236:SF11">
    <property type="entry name" value="EUKARYOTIC TRANSLATION INITIATION FACTOR 4H"/>
    <property type="match status" value="1"/>
</dbReference>
<dbReference type="CDD" id="cd12400">
    <property type="entry name" value="RRM_Nop6"/>
    <property type="match status" value="1"/>
</dbReference>
<dbReference type="EMBL" id="JAKCXM010000147">
    <property type="protein sequence ID" value="KAJ0400738.1"/>
    <property type="molecule type" value="Genomic_DNA"/>
</dbReference>
<feature type="region of interest" description="Disordered" evidence="3">
    <location>
        <begin position="1"/>
        <end position="167"/>
    </location>
</feature>
<feature type="compositionally biased region" description="Basic and acidic residues" evidence="3">
    <location>
        <begin position="117"/>
        <end position="126"/>
    </location>
</feature>
<gene>
    <name evidence="5" type="ORF">P43SY_005459</name>
</gene>
<organism evidence="5 6">
    <name type="scientific">Pythium insidiosum</name>
    <name type="common">Pythiosis disease agent</name>
    <dbReference type="NCBI Taxonomy" id="114742"/>
    <lineage>
        <taxon>Eukaryota</taxon>
        <taxon>Sar</taxon>
        <taxon>Stramenopiles</taxon>
        <taxon>Oomycota</taxon>
        <taxon>Peronosporomycetes</taxon>
        <taxon>Pythiales</taxon>
        <taxon>Pythiaceae</taxon>
        <taxon>Pythium</taxon>
    </lineage>
</organism>
<evidence type="ECO:0000256" key="1">
    <source>
        <dbReference type="ARBA" id="ARBA00022884"/>
    </source>
</evidence>
<evidence type="ECO:0000313" key="6">
    <source>
        <dbReference type="Proteomes" id="UP001209570"/>
    </source>
</evidence>
<dbReference type="PANTHER" id="PTHR23236">
    <property type="entry name" value="EUKARYOTIC TRANSLATION INITIATION FACTOR 4B/4H"/>
    <property type="match status" value="1"/>
</dbReference>
<feature type="compositionally biased region" description="Low complexity" evidence="3">
    <location>
        <begin position="129"/>
        <end position="145"/>
    </location>
</feature>
<accession>A0AAD5Q6B3</accession>
<dbReference type="InterPro" id="IPR041337">
    <property type="entry name" value="hnRNP_Q_AcD"/>
</dbReference>
<feature type="region of interest" description="Disordered" evidence="3">
    <location>
        <begin position="246"/>
        <end position="268"/>
    </location>
</feature>
<reference evidence="5" key="1">
    <citation type="submission" date="2021-12" db="EMBL/GenBank/DDBJ databases">
        <title>Prjna785345.</title>
        <authorList>
            <person name="Rujirawat T."/>
            <person name="Krajaejun T."/>
        </authorList>
    </citation>
    <scope>NUCLEOTIDE SEQUENCE</scope>
    <source>
        <strain evidence="5">Pi057C3</strain>
    </source>
</reference>
<name>A0AAD5Q6B3_PYTIN</name>
<dbReference type="InterPro" id="IPR034228">
    <property type="entry name" value="Nop6_RRM"/>
</dbReference>
<dbReference type="InterPro" id="IPR035979">
    <property type="entry name" value="RBD_domain_sf"/>
</dbReference>
<feature type="compositionally biased region" description="Basic and acidic residues" evidence="3">
    <location>
        <begin position="31"/>
        <end position="45"/>
    </location>
</feature>
<comment type="caution">
    <text evidence="5">The sequence shown here is derived from an EMBL/GenBank/DDBJ whole genome shotgun (WGS) entry which is preliminary data.</text>
</comment>
<feature type="compositionally biased region" description="Basic and acidic residues" evidence="3">
    <location>
        <begin position="76"/>
        <end position="100"/>
    </location>
</feature>
<dbReference type="Proteomes" id="UP001209570">
    <property type="component" value="Unassembled WGS sequence"/>
</dbReference>
<keyword evidence="6" id="KW-1185">Reference proteome</keyword>
<proteinExistence type="predicted"/>
<feature type="compositionally biased region" description="Basic residues" evidence="3">
    <location>
        <begin position="1"/>
        <end position="10"/>
    </location>
</feature>
<feature type="compositionally biased region" description="Basic and acidic residues" evidence="3">
    <location>
        <begin position="59"/>
        <end position="68"/>
    </location>
</feature>
<dbReference type="Pfam" id="PF00076">
    <property type="entry name" value="RRM_1"/>
    <property type="match status" value="1"/>
</dbReference>
<dbReference type="InterPro" id="IPR000504">
    <property type="entry name" value="RRM_dom"/>
</dbReference>
<protein>
    <recommendedName>
        <fullName evidence="4">RRM domain-containing protein</fullName>
    </recommendedName>
</protein>
<evidence type="ECO:0000256" key="3">
    <source>
        <dbReference type="SAM" id="MobiDB-lite"/>
    </source>
</evidence>
<dbReference type="AlphaFoldDB" id="A0AAD5Q6B3"/>
<evidence type="ECO:0000256" key="2">
    <source>
        <dbReference type="PROSITE-ProRule" id="PRU00176"/>
    </source>
</evidence>
<dbReference type="PROSITE" id="PS50102">
    <property type="entry name" value="RRM"/>
    <property type="match status" value="1"/>
</dbReference>
<feature type="domain" description="RRM" evidence="4">
    <location>
        <begin position="172"/>
        <end position="248"/>
    </location>
</feature>
<sequence length="348" mass="39119">MNAKERRKLLRQQQQQQQQQEGSNAAAVACDDVKMEPVNEAKPEAAEPTLNAKQRRQLKREAMRRAEEAATEAATADDKPRTEEKPQVEGKPEAADKPETDAQSGERLNAKQRRLLKREATRRDGGVETTAKSAKPSKASTPSQPVSKKRKRVAEDADATEESDAKKKSIHLTLFVGQLPFNATEAEIRKHFAEAGEIQLRMLTDKKTRKFKGTAFIEVKDSKALGAALSRHHTLLKGRRINVELTASGGGNKSQQRREKIDSLRKKQSEKQLEKTRALVQKHIETPGSKLTADDVDERMIDFLSWFDYGTAKSALDEFTKSVTERVNNRKAFFMGILKRFRQTDGAE</sequence>
<dbReference type="InterPro" id="IPR012677">
    <property type="entry name" value="Nucleotide-bd_a/b_plait_sf"/>
</dbReference>
<dbReference type="Pfam" id="PF18360">
    <property type="entry name" value="hnRNP_Q_AcD"/>
    <property type="match status" value="1"/>
</dbReference>
<evidence type="ECO:0000313" key="5">
    <source>
        <dbReference type="EMBL" id="KAJ0400738.1"/>
    </source>
</evidence>
<dbReference type="GO" id="GO:0003723">
    <property type="term" value="F:RNA binding"/>
    <property type="evidence" value="ECO:0007669"/>
    <property type="project" value="UniProtKB-UniRule"/>
</dbReference>
<keyword evidence="1 2" id="KW-0694">RNA-binding</keyword>
<feature type="compositionally biased region" description="Basic and acidic residues" evidence="3">
    <location>
        <begin position="256"/>
        <end position="268"/>
    </location>
</feature>
<evidence type="ECO:0000259" key="4">
    <source>
        <dbReference type="PROSITE" id="PS50102"/>
    </source>
</evidence>